<dbReference type="EMBL" id="ON191532">
    <property type="protein sequence ID" value="URG17506.1"/>
    <property type="molecule type" value="Genomic_DNA"/>
</dbReference>
<reference evidence="1" key="1">
    <citation type="submission" date="2022-04" db="EMBL/GenBank/DDBJ databases">
        <authorList>
            <person name="Hwangbo M."/>
            <person name="Wang B."/>
            <person name="Yang S.-H."/>
            <person name="Gill J.J."/>
            <person name="Chu K.-H."/>
            <person name="Young R."/>
        </authorList>
    </citation>
    <scope>NUCLEOTIDE SEQUENCE</scope>
</reference>
<accession>A0A9E7IPS3</accession>
<evidence type="ECO:0000313" key="2">
    <source>
        <dbReference type="Proteomes" id="UP001057085"/>
    </source>
</evidence>
<dbReference type="Proteomes" id="UP001057085">
    <property type="component" value="Segment"/>
</dbReference>
<organism evidence="1 2">
    <name type="scientific">Rhodococcus phage Mbo4</name>
    <dbReference type="NCBI Taxonomy" id="2936912"/>
    <lineage>
        <taxon>Viruses</taxon>
        <taxon>Duplodnaviria</taxon>
        <taxon>Heunggongvirae</taxon>
        <taxon>Uroviricota</taxon>
        <taxon>Caudoviricetes</taxon>
        <taxon>Mboquatrovirus</taxon>
        <taxon>Mboquatrovirus Mbo4</taxon>
    </lineage>
</organism>
<name>A0A9E7IPS3_9CAUD</name>
<evidence type="ECO:0000313" key="1">
    <source>
        <dbReference type="EMBL" id="URG17506.1"/>
    </source>
</evidence>
<gene>
    <name evidence="1" type="ORF">Mbo4_016</name>
</gene>
<proteinExistence type="predicted"/>
<protein>
    <submittedName>
        <fullName evidence="1">Minor tail protein</fullName>
    </submittedName>
</protein>
<keyword evidence="2" id="KW-1185">Reference proteome</keyword>
<sequence>MRPEQFTIVGVDGAEWPIGEIDEPGTLIRIVGPTGLGGAGFTHDDDQNADQAGVTWRDAMYDPNIIGMTIRSQLMPGDQAVSVEKALRRSLGFQAGRRLGEFRVDSLLDGELHRRFQVWRLASTLPSPTYSTTQRLGYFEIKDVALRSDESWWRTDPYVRTLFAGDFAGATVDNVSDEDVWAHYSLTGPITSPTLGLNGEAVLLPTIGAGQTWTIETDPNWFEIHDHTGADRTWPGRRWYKRAPADTTGIPLTITGTGTTGATKLVVTLPQLYGTAA</sequence>